<dbReference type="AlphaFoldDB" id="A0A6L5JTP8"/>
<proteinExistence type="predicted"/>
<reference evidence="1 2" key="1">
    <citation type="submission" date="2019-10" db="EMBL/GenBank/DDBJ databases">
        <title>Whole-genome sequence of the purple nonsulfur photosynthetic bacterium Rhodocyclus tenuis.</title>
        <authorList>
            <person name="Kyndt J.A."/>
            <person name="Meyer T.E."/>
        </authorList>
    </citation>
    <scope>NUCLEOTIDE SEQUENCE [LARGE SCALE GENOMIC DNA]</scope>
    <source>
        <strain evidence="1 2">DSM 110</strain>
    </source>
</reference>
<sequence length="87" mass="9189">MPHRDEEIALLRREVELLMGEREALLQVVGATAALIAGLESDQLPLAAIEAADLAATTINALSEETLREALAAVNAESTPESVVAVR</sequence>
<protein>
    <submittedName>
        <fullName evidence="1">Uncharacterized protein</fullName>
    </submittedName>
</protein>
<dbReference type="OrthoDB" id="9181944at2"/>
<evidence type="ECO:0000313" key="2">
    <source>
        <dbReference type="Proteomes" id="UP000480275"/>
    </source>
</evidence>
<name>A0A6L5JTP8_RHOTE</name>
<dbReference type="Proteomes" id="UP000480275">
    <property type="component" value="Unassembled WGS sequence"/>
</dbReference>
<gene>
    <name evidence="1" type="ORF">GHK24_01755</name>
</gene>
<organism evidence="1 2">
    <name type="scientific">Rhodocyclus tenuis</name>
    <name type="common">Rhodospirillum tenue</name>
    <dbReference type="NCBI Taxonomy" id="1066"/>
    <lineage>
        <taxon>Bacteria</taxon>
        <taxon>Pseudomonadati</taxon>
        <taxon>Pseudomonadota</taxon>
        <taxon>Betaproteobacteria</taxon>
        <taxon>Rhodocyclales</taxon>
        <taxon>Rhodocyclaceae</taxon>
        <taxon>Rhodocyclus</taxon>
    </lineage>
</organism>
<accession>A0A6L5JTP8</accession>
<evidence type="ECO:0000313" key="1">
    <source>
        <dbReference type="EMBL" id="MQY50506.1"/>
    </source>
</evidence>
<dbReference type="EMBL" id="WIXJ01000001">
    <property type="protein sequence ID" value="MQY50506.1"/>
    <property type="molecule type" value="Genomic_DNA"/>
</dbReference>
<comment type="caution">
    <text evidence="1">The sequence shown here is derived from an EMBL/GenBank/DDBJ whole genome shotgun (WGS) entry which is preliminary data.</text>
</comment>